<evidence type="ECO:0000313" key="6">
    <source>
        <dbReference type="Proteomes" id="UP000366065"/>
    </source>
</evidence>
<dbReference type="PANTHER" id="PTHR12544">
    <property type="entry name" value="GLUTAMINASE"/>
    <property type="match status" value="1"/>
</dbReference>
<dbReference type="InterPro" id="IPR015868">
    <property type="entry name" value="Glutaminase"/>
</dbReference>
<dbReference type="GO" id="GO:0004359">
    <property type="term" value="F:glutaminase activity"/>
    <property type="evidence" value="ECO:0007669"/>
    <property type="project" value="UniProtKB-EC"/>
</dbReference>
<protein>
    <recommendedName>
        <fullName evidence="2">glutaminase</fullName>
        <ecNumber evidence="2">3.5.1.2</ecNumber>
    </recommendedName>
</protein>
<name>A0ABY6W7F3_9BURK</name>
<dbReference type="Gene3D" id="3.40.710.10">
    <property type="entry name" value="DD-peptidase/beta-lactamase superfamily"/>
    <property type="match status" value="1"/>
</dbReference>
<comment type="caution">
    <text evidence="5">The sequence shown here is derived from an EMBL/GenBank/DDBJ whole genome shotgun (WGS) entry which is preliminary data.</text>
</comment>
<evidence type="ECO:0000256" key="1">
    <source>
        <dbReference type="ARBA" id="ARBA00011076"/>
    </source>
</evidence>
<proteinExistence type="inferred from homology"/>
<comment type="similarity">
    <text evidence="1">Belongs to the glutaminase family.</text>
</comment>
<comment type="catalytic activity">
    <reaction evidence="4">
        <text>L-glutamine + H2O = L-glutamate + NH4(+)</text>
        <dbReference type="Rhea" id="RHEA:15889"/>
        <dbReference type="ChEBI" id="CHEBI:15377"/>
        <dbReference type="ChEBI" id="CHEBI:28938"/>
        <dbReference type="ChEBI" id="CHEBI:29985"/>
        <dbReference type="ChEBI" id="CHEBI:58359"/>
        <dbReference type="EC" id="3.5.1.2"/>
    </reaction>
</comment>
<reference evidence="5 6" key="1">
    <citation type="submission" date="2019-08" db="EMBL/GenBank/DDBJ databases">
        <authorList>
            <person name="Peeters C."/>
        </authorList>
    </citation>
    <scope>NUCLEOTIDE SEQUENCE [LARGE SCALE GENOMIC DNA]</scope>
    <source>
        <strain evidence="5 6">LMG 20602</strain>
    </source>
</reference>
<dbReference type="SUPFAM" id="SSF56601">
    <property type="entry name" value="beta-lactamase/transpeptidase-like"/>
    <property type="match status" value="2"/>
</dbReference>
<dbReference type="EMBL" id="CABPRV010000010">
    <property type="protein sequence ID" value="VVE34930.1"/>
    <property type="molecule type" value="Genomic_DNA"/>
</dbReference>
<organism evidence="5 6">
    <name type="scientific">Pandoraea capi</name>
    <dbReference type="NCBI Taxonomy" id="2508286"/>
    <lineage>
        <taxon>Bacteria</taxon>
        <taxon>Pseudomonadati</taxon>
        <taxon>Pseudomonadota</taxon>
        <taxon>Betaproteobacteria</taxon>
        <taxon>Burkholderiales</taxon>
        <taxon>Burkholderiaceae</taxon>
        <taxon>Pandoraea</taxon>
    </lineage>
</organism>
<keyword evidence="6" id="KW-1185">Reference proteome</keyword>
<dbReference type="EC" id="3.5.1.2" evidence="2"/>
<evidence type="ECO:0000256" key="2">
    <source>
        <dbReference type="ARBA" id="ARBA00012918"/>
    </source>
</evidence>
<evidence type="ECO:0000256" key="4">
    <source>
        <dbReference type="ARBA" id="ARBA00049534"/>
    </source>
</evidence>
<evidence type="ECO:0000256" key="3">
    <source>
        <dbReference type="ARBA" id="ARBA00022801"/>
    </source>
</evidence>
<dbReference type="Pfam" id="PF04960">
    <property type="entry name" value="Glutaminase"/>
    <property type="match status" value="2"/>
</dbReference>
<evidence type="ECO:0000313" key="5">
    <source>
        <dbReference type="EMBL" id="VVE34930.1"/>
    </source>
</evidence>
<sequence length="502" mass="54168">MSGGLRDVAGCGVGRGPIYVVDTTLLDEVIRARMSPVGKGAPVQGIPGTTPSADKRAISLMNTQTGQIVSVGDPHHRFSQQSMSKPMAMALAIRLMGDRPEHYRQHIASEPSELPYNDPALMPDGRPFNSSVNIGALATWMLIHIHTPSGKEPFDLYLELMRALTGNTCLTVNEEMALGEFRYCPPGAERSRNRLLLAKLTDVGFVDDDSLLRYALRKHGGGTIKAHTTRDGTLAPSFVVACRHALSEDALLSYCRACAVMVNTEDMVRVAGVFRNEGVWVDGVDGARKQVLPAAIADYVRHSNDMGGSYEESGTQYAKNAFGGKTGVDGGIFGSLYRHANLVVATHHSDLNAAGNSGEGQKWINALNRLSLTFPALPGTAKAGSLPLTRVRSIATRMPIGALGPSPRDVDQRLQMDMTDETRRSLMDAMPLIDGASQQFYAKAPDGRKSKDQTFGGTLLVSAADIHGTMKRYYHMSKDRHALGKVVVVDEAHKRQDGSDAG</sequence>
<keyword evidence="3 5" id="KW-0378">Hydrolase</keyword>
<gene>
    <name evidence="5" type="primary">glsA2</name>
    <name evidence="5" type="ORF">PCA20602_03856</name>
</gene>
<dbReference type="InterPro" id="IPR012338">
    <property type="entry name" value="Beta-lactam/transpept-like"/>
</dbReference>
<dbReference type="PANTHER" id="PTHR12544:SF48">
    <property type="entry name" value="GLUTAMINASE 1"/>
    <property type="match status" value="1"/>
</dbReference>
<dbReference type="Proteomes" id="UP000366065">
    <property type="component" value="Unassembled WGS sequence"/>
</dbReference>
<accession>A0ABY6W7F3</accession>